<dbReference type="InterPro" id="IPR049052">
    <property type="entry name" value="nSTAND1"/>
</dbReference>
<gene>
    <name evidence="4" type="ordered locus">BN6_71600</name>
</gene>
<evidence type="ECO:0000256" key="2">
    <source>
        <dbReference type="SAM" id="Phobius"/>
    </source>
</evidence>
<name>K0K2C0_SACES</name>
<dbReference type="SUPFAM" id="SSF52540">
    <property type="entry name" value="P-loop containing nucleoside triphosphate hydrolases"/>
    <property type="match status" value="1"/>
</dbReference>
<reference evidence="4 5" key="1">
    <citation type="journal article" date="2012" name="BMC Genomics">
        <title>Complete genome sequence of Saccharothrix espanaensis DSM 44229T and comparison to the other completely sequenced Pseudonocardiaceae.</title>
        <authorList>
            <person name="Strobel T."/>
            <person name="Al-Dilaimi A."/>
            <person name="Blom J."/>
            <person name="Gessner A."/>
            <person name="Kalinowski J."/>
            <person name="Luzhetska M."/>
            <person name="Puhler A."/>
            <person name="Szczepanowski R."/>
            <person name="Bechthold A."/>
            <person name="Ruckert C."/>
        </authorList>
    </citation>
    <scope>NUCLEOTIDE SEQUENCE [LARGE SCALE GENOMIC DNA]</scope>
    <source>
        <strain evidence="5">ATCC 51144 / DSM 44229 / JCM 9112 / NBRC 15066 / NRRL 15764</strain>
    </source>
</reference>
<accession>K0K2C0</accession>
<dbReference type="Proteomes" id="UP000006281">
    <property type="component" value="Chromosome"/>
</dbReference>
<dbReference type="PROSITE" id="PS50082">
    <property type="entry name" value="WD_REPEATS_2"/>
    <property type="match status" value="1"/>
</dbReference>
<dbReference type="EMBL" id="HE804045">
    <property type="protein sequence ID" value="CCH34395.1"/>
    <property type="molecule type" value="Genomic_DNA"/>
</dbReference>
<dbReference type="Gene3D" id="2.130.10.10">
    <property type="entry name" value="YVTN repeat-like/Quinoprotein amine dehydrogenase"/>
    <property type="match status" value="2"/>
</dbReference>
<sequence length="969" mass="102772">MPRGESPLEPDGSALTDFALDLRRLRTRAGTPSYRQLARWALYSPTTLSDAAGGKKLPSLAVTTAFVRACGGDEAEWARRWRELSTELAETPTPGDGDTAPYPGLAPYEADDAAWFHGRHSLVGEVVAKVAERRFTAVFGASGAGKSSLLRAGLVPRLAAAGARIALFTPGADPFGECAAHLARWLGTTAGVVRAELVADPGNLHRLVRQALVAGPPDRQVVLVVDQFEELFTLCGDQPTRSAFVAALVRASRADDGRCRVVLGVRADFRGRCLREGELAAVLTGGQVDIGPMTVEQLRCAIVEPAKLAGCVVEGALVAALVAEVHGRIGVLPLLSHALRETWVRRKGNTLTLAGFQRTGGIDGALAKSAEAVYSALDEPRRAVAKDLLLRMVASGDEGEDTRRRVDRAELDAGGDVDAVLGELAAARLVVLSGDRAEITHEALIDAWPRLRDWLDEDRDGRRAHRSLTVAATLWRHHQRDPDLLLRGSPLAQAAEWARTRGGLNRVEREFLDAGMSADRSERSRRRRDARVVRALAALVVVFAVFAALTAIYATNTQRAATRQHTIALADDAIETAARLTDSDPELAAGLLLAAYRLNPSEQTTNALVSASGLVSGTGLAEATGSLVTTAGNGRLAAVSRRAADVTILVGLSGDSATPVGSIPGGQAEPVFSADSRMVATGDRDGIRLSGIGDPARPVELGTIPGRQRAVRFSPDSGLLVTVDVTPVTRGGETRWVPGRLGRLWDVRDPREPRQLGALTGANSLFEFSGDGRLLVTLDLEGAAGTPYDQDLEIWDVSAPESPRVVGRVDSEAVGSISAVAFAGYRGLVVGDLTGGVTFWNLADPAAPRMVVLNAAHQGGVNAVAVSPDQRAVVTVGSTGDLVQWTFPKPQELRRKSDAVRVGSGVTGLRFAPDGRSVHALKHTSLISAIRWNLEADQAVAVACAAPSVSLTPAEWNTYFPELSYRNLC</sequence>
<feature type="domain" description="Novel STAND NTPase 1" evidence="3">
    <location>
        <begin position="101"/>
        <end position="483"/>
    </location>
</feature>
<dbReference type="eggNOG" id="COG0507">
    <property type="taxonomic scope" value="Bacteria"/>
</dbReference>
<protein>
    <recommendedName>
        <fullName evidence="3">Novel STAND NTPase 1 domain-containing protein</fullName>
    </recommendedName>
</protein>
<dbReference type="InterPro" id="IPR001680">
    <property type="entry name" value="WD40_rpt"/>
</dbReference>
<dbReference type="SUPFAM" id="SSF101908">
    <property type="entry name" value="Putative isomerase YbhE"/>
    <property type="match status" value="1"/>
</dbReference>
<evidence type="ECO:0000256" key="1">
    <source>
        <dbReference type="PROSITE-ProRule" id="PRU00221"/>
    </source>
</evidence>
<dbReference type="eggNOG" id="COG5276">
    <property type="taxonomic scope" value="Bacteria"/>
</dbReference>
<organism evidence="4 5">
    <name type="scientific">Saccharothrix espanaensis (strain ATCC 51144 / DSM 44229 / JCM 9112 / NBRC 15066 / NRRL 15764)</name>
    <dbReference type="NCBI Taxonomy" id="1179773"/>
    <lineage>
        <taxon>Bacteria</taxon>
        <taxon>Bacillati</taxon>
        <taxon>Actinomycetota</taxon>
        <taxon>Actinomycetes</taxon>
        <taxon>Pseudonocardiales</taxon>
        <taxon>Pseudonocardiaceae</taxon>
        <taxon>Saccharothrix</taxon>
    </lineage>
</organism>
<keyword evidence="2" id="KW-1133">Transmembrane helix</keyword>
<dbReference type="RefSeq" id="WP_015104506.1">
    <property type="nucleotide sequence ID" value="NC_019673.1"/>
</dbReference>
<keyword evidence="1" id="KW-0853">WD repeat</keyword>
<keyword evidence="2" id="KW-0812">Transmembrane</keyword>
<dbReference type="InterPro" id="IPR027417">
    <property type="entry name" value="P-loop_NTPase"/>
</dbReference>
<dbReference type="HOGENOM" id="CLU_002352_3_1_11"/>
<dbReference type="AlphaFoldDB" id="K0K2C0"/>
<dbReference type="InterPro" id="IPR015943">
    <property type="entry name" value="WD40/YVTN_repeat-like_dom_sf"/>
</dbReference>
<keyword evidence="5" id="KW-1185">Reference proteome</keyword>
<feature type="transmembrane region" description="Helical" evidence="2">
    <location>
        <begin position="532"/>
        <end position="554"/>
    </location>
</feature>
<evidence type="ECO:0000313" key="4">
    <source>
        <dbReference type="EMBL" id="CCH34395.1"/>
    </source>
</evidence>
<dbReference type="STRING" id="1179773.BN6_71600"/>
<dbReference type="OrthoDB" id="192618at2"/>
<dbReference type="KEGG" id="sesp:BN6_71600"/>
<keyword evidence="2" id="KW-0472">Membrane</keyword>
<dbReference type="PATRIC" id="fig|1179773.3.peg.7236"/>
<proteinExistence type="predicted"/>
<dbReference type="SMART" id="SM00320">
    <property type="entry name" value="WD40"/>
    <property type="match status" value="3"/>
</dbReference>
<evidence type="ECO:0000313" key="5">
    <source>
        <dbReference type="Proteomes" id="UP000006281"/>
    </source>
</evidence>
<dbReference type="Pfam" id="PF20703">
    <property type="entry name" value="nSTAND1"/>
    <property type="match status" value="1"/>
</dbReference>
<feature type="repeat" description="WD" evidence="1">
    <location>
        <begin position="854"/>
        <end position="895"/>
    </location>
</feature>
<evidence type="ECO:0000259" key="3">
    <source>
        <dbReference type="Pfam" id="PF20703"/>
    </source>
</evidence>